<dbReference type="PROSITE" id="PS50801">
    <property type="entry name" value="STAS"/>
    <property type="match status" value="1"/>
</dbReference>
<evidence type="ECO:0000259" key="1">
    <source>
        <dbReference type="PROSITE" id="PS50801"/>
    </source>
</evidence>
<name>A0A4Q7Z9S8_9ACTN</name>
<reference evidence="2 3" key="1">
    <citation type="submission" date="2019-02" db="EMBL/GenBank/DDBJ databases">
        <title>Sequencing the genomes of 1000 actinobacteria strains.</title>
        <authorList>
            <person name="Klenk H.-P."/>
        </authorList>
    </citation>
    <scope>NUCLEOTIDE SEQUENCE [LARGE SCALE GENOMIC DNA]</scope>
    <source>
        <strain evidence="2 3">DSM 45162</strain>
    </source>
</reference>
<dbReference type="SUPFAM" id="SSF52091">
    <property type="entry name" value="SpoIIaa-like"/>
    <property type="match status" value="1"/>
</dbReference>
<dbReference type="EMBL" id="SHKY01000002">
    <property type="protein sequence ID" value="RZU46623.1"/>
    <property type="molecule type" value="Genomic_DNA"/>
</dbReference>
<evidence type="ECO:0000313" key="3">
    <source>
        <dbReference type="Proteomes" id="UP000292564"/>
    </source>
</evidence>
<dbReference type="CDD" id="cd07043">
    <property type="entry name" value="STAS_anti-anti-sigma_factors"/>
    <property type="match status" value="1"/>
</dbReference>
<dbReference type="CDD" id="cd16936">
    <property type="entry name" value="HATPase_RsbW-like"/>
    <property type="match status" value="1"/>
</dbReference>
<accession>A0A4Q7Z9S8</accession>
<evidence type="ECO:0000313" key="2">
    <source>
        <dbReference type="EMBL" id="RZU46623.1"/>
    </source>
</evidence>
<comment type="caution">
    <text evidence="2">The sequence shown here is derived from an EMBL/GenBank/DDBJ whole genome shotgun (WGS) entry which is preliminary data.</text>
</comment>
<dbReference type="InterPro" id="IPR036890">
    <property type="entry name" value="HATPase_C_sf"/>
</dbReference>
<dbReference type="PANTHER" id="PTHR35526:SF3">
    <property type="entry name" value="ANTI-SIGMA-F FACTOR RSBW"/>
    <property type="match status" value="1"/>
</dbReference>
<keyword evidence="3" id="KW-1185">Reference proteome</keyword>
<dbReference type="Gene3D" id="3.30.565.10">
    <property type="entry name" value="Histidine kinase-like ATPase, C-terminal domain"/>
    <property type="match status" value="1"/>
</dbReference>
<dbReference type="Pfam" id="PF01740">
    <property type="entry name" value="STAS"/>
    <property type="match status" value="1"/>
</dbReference>
<gene>
    <name evidence="2" type="ORF">EV385_6698</name>
</gene>
<dbReference type="Gene3D" id="3.30.750.24">
    <property type="entry name" value="STAS domain"/>
    <property type="match status" value="1"/>
</dbReference>
<protein>
    <submittedName>
        <fullName evidence="2">Anti-anti-sigma regulatory factor</fullName>
    </submittedName>
</protein>
<proteinExistence type="predicted"/>
<dbReference type="AlphaFoldDB" id="A0A4Q7Z9S8"/>
<dbReference type="PANTHER" id="PTHR35526">
    <property type="entry name" value="ANTI-SIGMA-F FACTOR RSBW-RELATED"/>
    <property type="match status" value="1"/>
</dbReference>
<dbReference type="InterPro" id="IPR002645">
    <property type="entry name" value="STAS_dom"/>
</dbReference>
<dbReference type="InterPro" id="IPR036513">
    <property type="entry name" value="STAS_dom_sf"/>
</dbReference>
<dbReference type="InterPro" id="IPR050267">
    <property type="entry name" value="Anti-sigma-factor_SerPK"/>
</dbReference>
<sequence length="264" mass="27943">MGVPSVGCSVEQVGGRLLVRLSGELSLASAPRLRARLLQAIVEQPHAVVVNLADLVLREPAVVRVFAAVARQAAMWPGTPLLVCTPDPQTARLLSRGAPARVPVFSSIAQALSMPKHRRTTLICDTLLPVADAAVRARTLATEACARWGLPQLVGLAALIAAELATNAAVHAGTFVAIRFALGARYLLISARDGSGAAPRLDCAPLTEPATGRGLLLVEATAWRWGWHPTADGKMVWASLRNPRCDHRATALVITSWAMNGTGW</sequence>
<dbReference type="Proteomes" id="UP000292564">
    <property type="component" value="Unassembled WGS sequence"/>
</dbReference>
<organism evidence="2 3">
    <name type="scientific">Krasilnikovia cinnamomea</name>
    <dbReference type="NCBI Taxonomy" id="349313"/>
    <lineage>
        <taxon>Bacteria</taxon>
        <taxon>Bacillati</taxon>
        <taxon>Actinomycetota</taxon>
        <taxon>Actinomycetes</taxon>
        <taxon>Micromonosporales</taxon>
        <taxon>Micromonosporaceae</taxon>
        <taxon>Krasilnikovia</taxon>
    </lineage>
</organism>
<feature type="domain" description="STAS" evidence="1">
    <location>
        <begin position="6"/>
        <end position="96"/>
    </location>
</feature>